<dbReference type="Gene3D" id="1.10.8.50">
    <property type="match status" value="1"/>
</dbReference>
<dbReference type="InterPro" id="IPR012319">
    <property type="entry name" value="FPG_cat"/>
</dbReference>
<evidence type="ECO:0000256" key="4">
    <source>
        <dbReference type="ARBA" id="ARBA00022723"/>
    </source>
</evidence>
<dbReference type="AlphaFoldDB" id="A0A268P2Y2"/>
<evidence type="ECO:0000256" key="10">
    <source>
        <dbReference type="ARBA" id="ARBA00023204"/>
    </source>
</evidence>
<dbReference type="GO" id="GO:0034039">
    <property type="term" value="F:8-oxo-7,8-dihydroguanine DNA N-glycosylase activity"/>
    <property type="evidence" value="ECO:0007669"/>
    <property type="project" value="TreeGrafter"/>
</dbReference>
<evidence type="ECO:0000256" key="6">
    <source>
        <dbReference type="ARBA" id="ARBA00022771"/>
    </source>
</evidence>
<dbReference type="SUPFAM" id="SSF57716">
    <property type="entry name" value="Glucocorticoid receptor-like (DNA-binding domain)"/>
    <property type="match status" value="1"/>
</dbReference>
<keyword evidence="4 15" id="KW-0479">Metal-binding</keyword>
<comment type="similarity">
    <text evidence="2 15">Belongs to the FPG family.</text>
</comment>
<dbReference type="RefSeq" id="WP_011247551.1">
    <property type="nucleotide sequence ID" value="NZ_BOQQ01000002.1"/>
</dbReference>
<keyword evidence="9 15" id="KW-0238">DNA-binding</keyword>
<keyword evidence="6 15" id="KW-0863">Zinc-finger</keyword>
<dbReference type="SMART" id="SM00898">
    <property type="entry name" value="Fapy_DNA_glyco"/>
    <property type="match status" value="1"/>
</dbReference>
<dbReference type="PROSITE" id="PS51066">
    <property type="entry name" value="ZF_FPG_2"/>
    <property type="match status" value="1"/>
</dbReference>
<dbReference type="OMA" id="WMNRSSY"/>
<dbReference type="SMART" id="SM01232">
    <property type="entry name" value="H2TH"/>
    <property type="match status" value="1"/>
</dbReference>
<dbReference type="GO" id="GO:0140078">
    <property type="term" value="F:class I DNA-(apurinic or apyrimidinic site) endonuclease activity"/>
    <property type="evidence" value="ECO:0007669"/>
    <property type="project" value="UniProtKB-EC"/>
</dbReference>
<dbReference type="EC" id="3.2.2.23" evidence="15"/>
<evidence type="ECO:0000313" key="18">
    <source>
        <dbReference type="EMBL" id="PAE89620.1"/>
    </source>
</evidence>
<dbReference type="NCBIfam" id="TIGR00577">
    <property type="entry name" value="fpg"/>
    <property type="match status" value="1"/>
</dbReference>
<evidence type="ECO:0000256" key="9">
    <source>
        <dbReference type="ARBA" id="ARBA00023125"/>
    </source>
</evidence>
<gene>
    <name evidence="15 18" type="primary">mutM</name>
    <name evidence="15" type="synonym">fpg</name>
    <name evidence="18" type="ORF">CHH72_07010</name>
</gene>
<dbReference type="GO" id="GO:0008270">
    <property type="term" value="F:zinc ion binding"/>
    <property type="evidence" value="ECO:0007669"/>
    <property type="project" value="UniProtKB-UniRule"/>
</dbReference>
<dbReference type="InterPro" id="IPR000214">
    <property type="entry name" value="Znf_DNA_glyclase/AP_lyase"/>
</dbReference>
<proteinExistence type="inferred from homology"/>
<evidence type="ECO:0000256" key="7">
    <source>
        <dbReference type="ARBA" id="ARBA00022801"/>
    </source>
</evidence>
<evidence type="ECO:0000256" key="1">
    <source>
        <dbReference type="ARBA" id="ARBA00001668"/>
    </source>
</evidence>
<dbReference type="EMBL" id="NPCC01000007">
    <property type="protein sequence ID" value="PAE89620.1"/>
    <property type="molecule type" value="Genomic_DNA"/>
</dbReference>
<evidence type="ECO:0000256" key="13">
    <source>
        <dbReference type="ARBA" id="ARBA00023295"/>
    </source>
</evidence>
<evidence type="ECO:0000256" key="14">
    <source>
        <dbReference type="ARBA" id="ARBA00044632"/>
    </source>
</evidence>
<dbReference type="InterPro" id="IPR035937">
    <property type="entry name" value="FPG_N"/>
</dbReference>
<sequence>MPELPEVETVRRTLLQLVKNKTIADVDVGWPKMIKEPDDVERFIQLLKGQTIEDIGRRGKFLLFVLNDYVLVSHLRMEGRYGLYQPTDEKTKHTHVVFSFTDGSELRYADVRKFGTMHLFAKGAEHVAMPLAQLGVEPFSEQFTVELLEQAYAKTTRAIKTALLDQKTVVGLGNIYVDEALFHAGIHPERTASSLSKEEYHNLHKEIKRTLKEAIEAGGSSIKSYVNGQGEIGMFQQQLHVYGRKQQPCHHCDTAIEKTVVGGRGTHYCPNCQPRP</sequence>
<name>A0A268P2Y2_SHOCL</name>
<dbReference type="GO" id="GO:0006284">
    <property type="term" value="P:base-excision repair"/>
    <property type="evidence" value="ECO:0007669"/>
    <property type="project" value="InterPro"/>
</dbReference>
<evidence type="ECO:0000256" key="2">
    <source>
        <dbReference type="ARBA" id="ARBA00009409"/>
    </source>
</evidence>
<dbReference type="GO" id="GO:0003684">
    <property type="term" value="F:damaged DNA binding"/>
    <property type="evidence" value="ECO:0007669"/>
    <property type="project" value="InterPro"/>
</dbReference>
<evidence type="ECO:0000313" key="19">
    <source>
        <dbReference type="Proteomes" id="UP000216207"/>
    </source>
</evidence>
<dbReference type="InterPro" id="IPR010979">
    <property type="entry name" value="Ribosomal_uS13-like_H2TH"/>
</dbReference>
<reference evidence="18 19" key="1">
    <citation type="submission" date="2017-07" db="EMBL/GenBank/DDBJ databases">
        <title>Isolation and whole genome analysis of endospore-forming bacteria from heroin.</title>
        <authorList>
            <person name="Kalinowski J."/>
            <person name="Ahrens B."/>
            <person name="Al-Dilaimi A."/>
            <person name="Winkler A."/>
            <person name="Wibberg D."/>
            <person name="Schleenbecker U."/>
            <person name="Ruckert C."/>
            <person name="Wolfel R."/>
            <person name="Grass G."/>
        </authorList>
    </citation>
    <scope>NUCLEOTIDE SEQUENCE [LARGE SCALE GENOMIC DNA]</scope>
    <source>
        <strain evidence="18 19">7539</strain>
    </source>
</reference>
<accession>A0A268P2Y2</accession>
<keyword evidence="13 15" id="KW-0326">Glycosidase</keyword>
<dbReference type="CDD" id="cd08966">
    <property type="entry name" value="EcFpg-like_N"/>
    <property type="match status" value="1"/>
</dbReference>
<keyword evidence="10 15" id="KW-0234">DNA repair</keyword>
<evidence type="ECO:0000256" key="12">
    <source>
        <dbReference type="ARBA" id="ARBA00023268"/>
    </source>
</evidence>
<evidence type="ECO:0000256" key="8">
    <source>
        <dbReference type="ARBA" id="ARBA00022833"/>
    </source>
</evidence>
<dbReference type="PANTHER" id="PTHR22993:SF9">
    <property type="entry name" value="FORMAMIDOPYRIMIDINE-DNA GLYCOSYLASE"/>
    <property type="match status" value="1"/>
</dbReference>
<organism evidence="18 19">
    <name type="scientific">Shouchella clausii</name>
    <name type="common">Alkalihalobacillus clausii</name>
    <dbReference type="NCBI Taxonomy" id="79880"/>
    <lineage>
        <taxon>Bacteria</taxon>
        <taxon>Bacillati</taxon>
        <taxon>Bacillota</taxon>
        <taxon>Bacilli</taxon>
        <taxon>Bacillales</taxon>
        <taxon>Bacillaceae</taxon>
        <taxon>Shouchella</taxon>
    </lineage>
</organism>
<dbReference type="InterPro" id="IPR010663">
    <property type="entry name" value="Znf_FPG/IleRS"/>
</dbReference>
<evidence type="ECO:0000256" key="5">
    <source>
        <dbReference type="ARBA" id="ARBA00022763"/>
    </source>
</evidence>
<dbReference type="Pfam" id="PF06831">
    <property type="entry name" value="H2TH"/>
    <property type="match status" value="1"/>
</dbReference>
<evidence type="ECO:0000256" key="11">
    <source>
        <dbReference type="ARBA" id="ARBA00023239"/>
    </source>
</evidence>
<feature type="active site" description="Schiff-base intermediate with DNA" evidence="15">
    <location>
        <position position="2"/>
    </location>
</feature>
<feature type="domain" description="FPG-type" evidence="16">
    <location>
        <begin position="240"/>
        <end position="274"/>
    </location>
</feature>
<dbReference type="Pfam" id="PF06827">
    <property type="entry name" value="zf-FPG_IleRS"/>
    <property type="match status" value="1"/>
</dbReference>
<keyword evidence="12 15" id="KW-0511">Multifunctional enzyme</keyword>
<comment type="subunit">
    <text evidence="3 15">Monomer.</text>
</comment>
<protein>
    <recommendedName>
        <fullName evidence="15">Formamidopyrimidine-DNA glycosylase</fullName>
        <shortName evidence="15">Fapy-DNA glycosylase</shortName>
        <ecNumber evidence="15">3.2.2.23</ecNumber>
    </recommendedName>
    <alternativeName>
        <fullName evidence="15">DNA-(apurinic or apyrimidinic site) lyase MutM</fullName>
        <shortName evidence="15">AP lyase MutM</shortName>
        <ecNumber evidence="15">4.2.99.18</ecNumber>
    </alternativeName>
</protein>
<dbReference type="FunFam" id="3.20.190.10:FF:000001">
    <property type="entry name" value="Formamidopyrimidine-DNA glycosylase"/>
    <property type="match status" value="1"/>
</dbReference>
<keyword evidence="7 15" id="KW-0378">Hydrolase</keyword>
<feature type="active site" description="Proton donor" evidence="15">
    <location>
        <position position="3"/>
    </location>
</feature>
<dbReference type="PANTHER" id="PTHR22993">
    <property type="entry name" value="FORMAMIDOPYRIMIDINE-DNA GLYCOSYLASE"/>
    <property type="match status" value="1"/>
</dbReference>
<dbReference type="InterPro" id="IPR015886">
    <property type="entry name" value="H2TH_FPG"/>
</dbReference>
<dbReference type="Pfam" id="PF01149">
    <property type="entry name" value="Fapy_DNA_glyco"/>
    <property type="match status" value="1"/>
</dbReference>
<comment type="function">
    <text evidence="15">Involved in base excision repair of DNA damaged by oxidation or by mutagenic agents. Acts as DNA glycosylase that recognizes and removes damaged bases. Has a preference for oxidized purines, such as 7,8-dihydro-8-oxoguanine (8-oxoG). Has AP (apurinic/apyrimidinic) lyase activity and introduces nicks in the DNA strand. Cleaves the DNA backbone by beta-delta elimination to generate a single-strand break at the site of the removed base with both 3'- and 5'-phosphates.</text>
</comment>
<dbReference type="Gene3D" id="3.20.190.10">
    <property type="entry name" value="MutM-like, N-terminal"/>
    <property type="match status" value="1"/>
</dbReference>
<feature type="active site" description="Proton donor; for beta-elimination activity" evidence="15">
    <location>
        <position position="60"/>
    </location>
</feature>
<comment type="catalytic activity">
    <reaction evidence="1 15">
        <text>Hydrolysis of DNA containing ring-opened 7-methylguanine residues, releasing 2,6-diamino-4-hydroxy-5-(N-methyl)formamidopyrimidine.</text>
        <dbReference type="EC" id="3.2.2.23"/>
    </reaction>
</comment>
<dbReference type="PROSITE" id="PS51068">
    <property type="entry name" value="FPG_CAT"/>
    <property type="match status" value="1"/>
</dbReference>
<dbReference type="FunFam" id="1.10.8.50:FF:000003">
    <property type="entry name" value="Formamidopyrimidine-DNA glycosylase"/>
    <property type="match status" value="1"/>
</dbReference>
<dbReference type="Proteomes" id="UP000216207">
    <property type="component" value="Unassembled WGS sequence"/>
</dbReference>
<evidence type="ECO:0000256" key="15">
    <source>
        <dbReference type="HAMAP-Rule" id="MF_00103"/>
    </source>
</evidence>
<dbReference type="GO" id="GO:0003690">
    <property type="term" value="F:double-stranded DNA binding"/>
    <property type="evidence" value="ECO:0007669"/>
    <property type="project" value="UniProtKB-ARBA"/>
</dbReference>
<dbReference type="NCBIfam" id="NF002211">
    <property type="entry name" value="PRK01103.1"/>
    <property type="match status" value="1"/>
</dbReference>
<dbReference type="SMR" id="A0A268P2Y2"/>
<dbReference type="EC" id="4.2.99.18" evidence="15"/>
<comment type="catalytic activity">
    <reaction evidence="14 15">
        <text>2'-deoxyribonucleotide-(2'-deoxyribose 5'-phosphate)-2'-deoxyribonucleotide-DNA = a 3'-end 2'-deoxyribonucleotide-(2,3-dehydro-2,3-deoxyribose 5'-phosphate)-DNA + a 5'-end 5'-phospho-2'-deoxyribonucleoside-DNA + H(+)</text>
        <dbReference type="Rhea" id="RHEA:66592"/>
        <dbReference type="Rhea" id="RHEA-COMP:13180"/>
        <dbReference type="Rhea" id="RHEA-COMP:16897"/>
        <dbReference type="Rhea" id="RHEA-COMP:17067"/>
        <dbReference type="ChEBI" id="CHEBI:15378"/>
        <dbReference type="ChEBI" id="CHEBI:136412"/>
        <dbReference type="ChEBI" id="CHEBI:157695"/>
        <dbReference type="ChEBI" id="CHEBI:167181"/>
        <dbReference type="EC" id="4.2.99.18"/>
    </reaction>
</comment>
<feature type="binding site" evidence="15">
    <location>
        <position position="112"/>
    </location>
    <ligand>
        <name>DNA</name>
        <dbReference type="ChEBI" id="CHEBI:16991"/>
    </ligand>
</feature>
<keyword evidence="8 15" id="KW-0862">Zinc</keyword>
<comment type="caution">
    <text evidence="15">Lacks conserved residue(s) required for the propagation of feature annotation.</text>
</comment>
<evidence type="ECO:0000259" key="16">
    <source>
        <dbReference type="PROSITE" id="PS51066"/>
    </source>
</evidence>
<comment type="cofactor">
    <cofactor evidence="15">
        <name>Zn(2+)</name>
        <dbReference type="ChEBI" id="CHEBI:29105"/>
    </cofactor>
    <text evidence="15">Binds 1 zinc ion per subunit.</text>
</comment>
<evidence type="ECO:0000259" key="17">
    <source>
        <dbReference type="PROSITE" id="PS51068"/>
    </source>
</evidence>
<feature type="binding site" evidence="15">
    <location>
        <position position="93"/>
    </location>
    <ligand>
        <name>DNA</name>
        <dbReference type="ChEBI" id="CHEBI:16991"/>
    </ligand>
</feature>
<dbReference type="SUPFAM" id="SSF46946">
    <property type="entry name" value="S13-like H2TH domain"/>
    <property type="match status" value="1"/>
</dbReference>
<keyword evidence="5 15" id="KW-0227">DNA damage</keyword>
<dbReference type="InterPro" id="IPR020629">
    <property type="entry name" value="FPG_Glyclase"/>
</dbReference>
<comment type="caution">
    <text evidence="18">The sequence shown here is derived from an EMBL/GenBank/DDBJ whole genome shotgun (WGS) entry which is preliminary data.</text>
</comment>
<dbReference type="SUPFAM" id="SSF81624">
    <property type="entry name" value="N-terminal domain of MutM-like DNA repair proteins"/>
    <property type="match status" value="1"/>
</dbReference>
<evidence type="ECO:0000256" key="3">
    <source>
        <dbReference type="ARBA" id="ARBA00011245"/>
    </source>
</evidence>
<keyword evidence="11 15" id="KW-0456">Lyase</keyword>
<feature type="active site" description="Proton donor; for delta-elimination activity" evidence="15">
    <location>
        <position position="264"/>
    </location>
</feature>
<feature type="domain" description="Formamidopyrimidine-DNA glycosylase catalytic" evidence="17">
    <location>
        <begin position="2"/>
        <end position="115"/>
    </location>
</feature>
<dbReference type="HAMAP" id="MF_00103">
    <property type="entry name" value="Fapy_DNA_glycosyl"/>
    <property type="match status" value="1"/>
</dbReference>